<reference evidence="5" key="1">
    <citation type="submission" date="2021-01" db="EMBL/GenBank/DDBJ databases">
        <authorList>
            <person name="Kaushik A."/>
        </authorList>
    </citation>
    <scope>NUCLEOTIDE SEQUENCE</scope>
    <source>
        <strain evidence="5">AG5</strain>
    </source>
</reference>
<feature type="compositionally biased region" description="Basic and acidic residues" evidence="3">
    <location>
        <begin position="525"/>
        <end position="547"/>
    </location>
</feature>
<accession>A0A8H3I235</accession>
<feature type="region of interest" description="Disordered" evidence="3">
    <location>
        <begin position="279"/>
        <end position="456"/>
    </location>
</feature>
<evidence type="ECO:0000256" key="1">
    <source>
        <dbReference type="ARBA" id="ARBA00022980"/>
    </source>
</evidence>
<sequence length="637" mass="69271">MEPRRQERRSSRHSIRIETGSTNLQSNARLQTEDKTRPISVASSEFDPYYFSAHSPNQSRRASIAPDEIPPETVQEHQSTVKARNRLSVNRTSLLIPDTPARDPGAIDRRGLVGVGELATPRWTVTRDARAVSHGHHEHRQEDLLSPHTPAEEPNSPWTIEAVDASDSDGRLLSTKFPRSGLATSSRTSLASSVSTSHRQDTSQPLPPASEYKYVKPKMSMTEESGGEEILYKPPPRKPTTRPSVSSISSKRLSGVYAHYRDGAGSSVDIVPSPIDVSAQSSPSVGSALLPPPSAYGQQTFPKARKRTSDEFAMDQTGALISKTTGTTTANPGATEREKDREDKISRRRSLGVGVPTKSDRTPGKDRRRGESIALSMVSTKSPPANATPRVTSDKHTRQTSASSTSSFHEITHPRRPDFSHLPPSPSTSSIQHFMRHGTAPPPPSTPPLPSHQSSPAVAHSLLRGTQEGWAALEDSSTAEALRKLDGLSGKNRALIARGKQGTARENDLVVVKDPVEGVLPGGVTRDKRREAATASRKPDSREDRHPFRGGSQREVSLTSKFSNAQKAMIYDFSRTGNTWAPVNLERIQSWIDQGRLASSPARPITARELLLSGCIHDVHDGVKVLGDVSGEVCFSV</sequence>
<feature type="region of interest" description="Disordered" evidence="3">
    <location>
        <begin position="130"/>
        <end position="156"/>
    </location>
</feature>
<keyword evidence="1" id="KW-0689">Ribosomal protein</keyword>
<evidence type="ECO:0000313" key="6">
    <source>
        <dbReference type="Proteomes" id="UP000663827"/>
    </source>
</evidence>
<dbReference type="InterPro" id="IPR021131">
    <property type="entry name" value="Ribosomal_uL15/eL18"/>
</dbReference>
<dbReference type="Proteomes" id="UP000663827">
    <property type="component" value="Unassembled WGS sequence"/>
</dbReference>
<evidence type="ECO:0000256" key="3">
    <source>
        <dbReference type="SAM" id="MobiDB-lite"/>
    </source>
</evidence>
<evidence type="ECO:0000256" key="2">
    <source>
        <dbReference type="ARBA" id="ARBA00023274"/>
    </source>
</evidence>
<proteinExistence type="predicted"/>
<feature type="region of interest" description="Disordered" evidence="3">
    <location>
        <begin position="518"/>
        <end position="552"/>
    </location>
</feature>
<feature type="compositionally biased region" description="Low complexity" evidence="3">
    <location>
        <begin position="324"/>
        <end position="334"/>
    </location>
</feature>
<dbReference type="GO" id="GO:1990904">
    <property type="term" value="C:ribonucleoprotein complex"/>
    <property type="evidence" value="ECO:0007669"/>
    <property type="project" value="UniProtKB-KW"/>
</dbReference>
<feature type="compositionally biased region" description="Polar residues" evidence="3">
    <location>
        <begin position="399"/>
        <end position="409"/>
    </location>
</feature>
<dbReference type="Gene3D" id="3.100.10.10">
    <property type="match status" value="1"/>
</dbReference>
<organism evidence="5 6">
    <name type="scientific">Rhizoctonia solani</name>
    <dbReference type="NCBI Taxonomy" id="456999"/>
    <lineage>
        <taxon>Eukaryota</taxon>
        <taxon>Fungi</taxon>
        <taxon>Dikarya</taxon>
        <taxon>Basidiomycota</taxon>
        <taxon>Agaricomycotina</taxon>
        <taxon>Agaricomycetes</taxon>
        <taxon>Cantharellales</taxon>
        <taxon>Ceratobasidiaceae</taxon>
        <taxon>Rhizoctonia</taxon>
    </lineage>
</organism>
<feature type="compositionally biased region" description="Polar residues" evidence="3">
    <location>
        <begin position="19"/>
        <end position="30"/>
    </location>
</feature>
<keyword evidence="2" id="KW-0687">Ribonucleoprotein</keyword>
<feature type="region of interest" description="Disordered" evidence="3">
    <location>
        <begin position="170"/>
        <end position="247"/>
    </location>
</feature>
<dbReference type="GO" id="GO:0005840">
    <property type="term" value="C:ribosome"/>
    <property type="evidence" value="ECO:0007669"/>
    <property type="project" value="UniProtKB-KW"/>
</dbReference>
<feature type="region of interest" description="Disordered" evidence="3">
    <location>
        <begin position="53"/>
        <end position="78"/>
    </location>
</feature>
<protein>
    <recommendedName>
        <fullName evidence="4">Large ribosomal subunit protein uL15/eL18 domain-containing protein</fullName>
    </recommendedName>
</protein>
<feature type="domain" description="Large ribosomal subunit protein uL15/eL18" evidence="4">
    <location>
        <begin position="582"/>
        <end position="628"/>
    </location>
</feature>
<feature type="compositionally biased region" description="Basic and acidic residues" evidence="3">
    <location>
        <begin position="358"/>
        <end position="371"/>
    </location>
</feature>
<gene>
    <name evidence="5" type="ORF">RDB_LOCUS150297</name>
</gene>
<dbReference type="AlphaFoldDB" id="A0A8H3I235"/>
<evidence type="ECO:0000259" key="4">
    <source>
        <dbReference type="Pfam" id="PF00828"/>
    </source>
</evidence>
<feature type="compositionally biased region" description="Pro residues" evidence="3">
    <location>
        <begin position="440"/>
        <end position="450"/>
    </location>
</feature>
<dbReference type="EMBL" id="CAJNJQ010004305">
    <property type="protein sequence ID" value="CAE7209844.1"/>
    <property type="molecule type" value="Genomic_DNA"/>
</dbReference>
<feature type="compositionally biased region" description="Basic and acidic residues" evidence="3">
    <location>
        <begin position="335"/>
        <end position="345"/>
    </location>
</feature>
<dbReference type="Pfam" id="PF00828">
    <property type="entry name" value="Ribosomal_L27A"/>
    <property type="match status" value="1"/>
</dbReference>
<feature type="compositionally biased region" description="Low complexity" evidence="3">
    <location>
        <begin position="179"/>
        <end position="197"/>
    </location>
</feature>
<feature type="region of interest" description="Disordered" evidence="3">
    <location>
        <begin position="1"/>
        <end position="38"/>
    </location>
</feature>
<feature type="compositionally biased region" description="Basic and acidic residues" evidence="3">
    <location>
        <begin position="410"/>
        <end position="419"/>
    </location>
</feature>
<comment type="caution">
    <text evidence="5">The sequence shown here is derived from an EMBL/GenBank/DDBJ whole genome shotgun (WGS) entry which is preliminary data.</text>
</comment>
<evidence type="ECO:0000313" key="5">
    <source>
        <dbReference type="EMBL" id="CAE7209844.1"/>
    </source>
</evidence>
<name>A0A8H3I235_9AGAM</name>
<feature type="compositionally biased region" description="Polar residues" evidence="3">
    <location>
        <begin position="377"/>
        <end position="391"/>
    </location>
</feature>